<name>A0A445MKL5_ENSVE</name>
<proteinExistence type="predicted"/>
<accession>A0A445MKL5</accession>
<sequence>MRVSDKVVGDIRPDLDSLACGLNLLQDFVLFNIASHGHFILLSVDVHRLNSYIEAVRCCGLGEEECQAISTAEEEDFTCHGGDGIPDFEFTALAVHPDLELHRLQLLPLCVLVAATQEAADVISHDAYLRPANNEEERKKERGDEDRI</sequence>
<gene>
    <name evidence="1" type="ORF">BHM03_00043906</name>
</gene>
<dbReference type="AlphaFoldDB" id="A0A445MKL5"/>
<protein>
    <submittedName>
        <fullName evidence="1">Uncharacterized protein</fullName>
    </submittedName>
</protein>
<organism evidence="1">
    <name type="scientific">Ensete ventricosum</name>
    <name type="common">Abyssinian banana</name>
    <name type="synonym">Musa ensete</name>
    <dbReference type="NCBI Taxonomy" id="4639"/>
    <lineage>
        <taxon>Eukaryota</taxon>
        <taxon>Viridiplantae</taxon>
        <taxon>Streptophyta</taxon>
        <taxon>Embryophyta</taxon>
        <taxon>Tracheophyta</taxon>
        <taxon>Spermatophyta</taxon>
        <taxon>Magnoliopsida</taxon>
        <taxon>Liliopsida</taxon>
        <taxon>Zingiberales</taxon>
        <taxon>Musaceae</taxon>
        <taxon>Ensete</taxon>
    </lineage>
</organism>
<evidence type="ECO:0000313" key="1">
    <source>
        <dbReference type="EMBL" id="RZR74822.1"/>
    </source>
</evidence>
<reference evidence="1" key="1">
    <citation type="journal article" date="2018" name="Data Brief">
        <title>Genome sequence data from 17 accessions of Ensete ventricosum, a staple food crop for millions in Ethiopia.</title>
        <authorList>
            <person name="Yemataw Z."/>
            <person name="Muzemil S."/>
            <person name="Ambachew D."/>
            <person name="Tripathi L."/>
            <person name="Tesfaye K."/>
            <person name="Chala A."/>
            <person name="Farbos A."/>
            <person name="O'Neill P."/>
            <person name="Moore K."/>
            <person name="Grant M."/>
            <person name="Studholme D.J."/>
        </authorList>
    </citation>
    <scope>NUCLEOTIDE SEQUENCE [LARGE SCALE GENOMIC DNA]</scope>
    <source>
        <tissue evidence="1">Leaf</tissue>
    </source>
</reference>
<dbReference type="EMBL" id="KV876407">
    <property type="protein sequence ID" value="RZR74822.1"/>
    <property type="molecule type" value="Genomic_DNA"/>
</dbReference>
<dbReference type="Proteomes" id="UP000290560">
    <property type="component" value="Unassembled WGS sequence"/>
</dbReference>